<dbReference type="GO" id="GO:0003677">
    <property type="term" value="F:DNA binding"/>
    <property type="evidence" value="ECO:0007669"/>
    <property type="project" value="InterPro"/>
</dbReference>
<accession>A0A1G8DQQ2</accession>
<reference evidence="2 3" key="1">
    <citation type="submission" date="2016-10" db="EMBL/GenBank/DDBJ databases">
        <authorList>
            <person name="de Groot N.N."/>
        </authorList>
    </citation>
    <scope>NUCLEOTIDE SEQUENCE [LARGE SCALE GENOMIC DNA]</scope>
    <source>
        <strain evidence="2 3">LMG 2247</strain>
    </source>
</reference>
<name>A0A1G8DQQ2_9BURK</name>
<feature type="domain" description="SpoVT-AbrB" evidence="1">
    <location>
        <begin position="18"/>
        <end position="56"/>
    </location>
</feature>
<organism evidence="2 3">
    <name type="scientific">Paraburkholderia phenazinium</name>
    <dbReference type="NCBI Taxonomy" id="60549"/>
    <lineage>
        <taxon>Bacteria</taxon>
        <taxon>Pseudomonadati</taxon>
        <taxon>Pseudomonadota</taxon>
        <taxon>Betaproteobacteria</taxon>
        <taxon>Burkholderiales</taxon>
        <taxon>Burkholderiaceae</taxon>
        <taxon>Paraburkholderia</taxon>
    </lineage>
</organism>
<evidence type="ECO:0000259" key="1">
    <source>
        <dbReference type="Pfam" id="PF04014"/>
    </source>
</evidence>
<proteinExistence type="predicted"/>
<gene>
    <name evidence="2" type="ORF">SAMN05216466_111125</name>
</gene>
<dbReference type="InterPro" id="IPR037914">
    <property type="entry name" value="SpoVT-AbrB_sf"/>
</dbReference>
<protein>
    <submittedName>
        <fullName evidence="2">Antitoxin MazE</fullName>
    </submittedName>
</protein>
<dbReference type="InterPro" id="IPR007159">
    <property type="entry name" value="SpoVT-AbrB_dom"/>
</dbReference>
<dbReference type="Pfam" id="PF04014">
    <property type="entry name" value="MazE_antitoxin"/>
    <property type="match status" value="1"/>
</dbReference>
<dbReference type="SUPFAM" id="SSF89447">
    <property type="entry name" value="AbrB/MazE/MraZ-like"/>
    <property type="match status" value="1"/>
</dbReference>
<sequence>MCKKANIREDSRKLKIEKWGNSLALRIPDLYLRHLGIQQGDQVRVNLTVDGGIHIRAAAWNRRAFARELEETRRSLPMTISVIEELRRPARR</sequence>
<evidence type="ECO:0000313" key="3">
    <source>
        <dbReference type="Proteomes" id="UP000199706"/>
    </source>
</evidence>
<dbReference type="OrthoDB" id="9795766at2"/>
<dbReference type="Gene3D" id="2.10.260.10">
    <property type="match status" value="1"/>
</dbReference>
<dbReference type="AlphaFoldDB" id="A0A1G8DQQ2"/>
<evidence type="ECO:0000313" key="2">
    <source>
        <dbReference type="EMBL" id="SDH60014.1"/>
    </source>
</evidence>
<dbReference type="RefSeq" id="WP_090686937.1">
    <property type="nucleotide sequence ID" value="NZ_CADERL010000017.1"/>
</dbReference>
<dbReference type="EMBL" id="FNCJ01000011">
    <property type="protein sequence ID" value="SDH60014.1"/>
    <property type="molecule type" value="Genomic_DNA"/>
</dbReference>
<dbReference type="Proteomes" id="UP000199706">
    <property type="component" value="Unassembled WGS sequence"/>
</dbReference>